<dbReference type="Gene3D" id="3.90.580.10">
    <property type="entry name" value="Zinc finger, CHC2-type domain"/>
    <property type="match status" value="1"/>
</dbReference>
<dbReference type="EC" id="2.7.7.-" evidence="5"/>
<dbReference type="Pfam" id="PF13155">
    <property type="entry name" value="Toprim_2"/>
    <property type="match status" value="1"/>
</dbReference>
<dbReference type="PANTHER" id="PTHR30313:SF2">
    <property type="entry name" value="DNA PRIMASE"/>
    <property type="match status" value="1"/>
</dbReference>
<dbReference type="HOGENOM" id="CLU_013501_3_3_14"/>
<dbReference type="InterPro" id="IPR002694">
    <property type="entry name" value="Znf_CHC2"/>
</dbReference>
<gene>
    <name evidence="5" type="primary">dnaG</name>
    <name evidence="5" type="ordered locus">MSU_0789</name>
</gene>
<name>F0QS43_MYCSL</name>
<dbReference type="AlphaFoldDB" id="F0QS43"/>
<dbReference type="InterPro" id="IPR034151">
    <property type="entry name" value="TOPRIM_DnaG_bac"/>
</dbReference>
<dbReference type="Gene3D" id="3.90.980.10">
    <property type="entry name" value="DNA primase, catalytic core, N-terminal domain"/>
    <property type="match status" value="1"/>
</dbReference>
<dbReference type="InterPro" id="IPR050219">
    <property type="entry name" value="DnaG_primase"/>
</dbReference>
<organism evidence="5 6">
    <name type="scientific">Mycoplasma suis (strain Illinois)</name>
    <dbReference type="NCBI Taxonomy" id="768700"/>
    <lineage>
        <taxon>Bacteria</taxon>
        <taxon>Bacillati</taxon>
        <taxon>Mycoplasmatota</taxon>
        <taxon>Mollicutes</taxon>
        <taxon>Mycoplasmataceae</taxon>
        <taxon>Mycoplasma</taxon>
    </lineage>
</organism>
<feature type="domain" description="Zinc finger CHC2-type" evidence="4">
    <location>
        <begin position="31"/>
        <end position="85"/>
    </location>
</feature>
<dbReference type="SUPFAM" id="SSF56731">
    <property type="entry name" value="DNA primase core"/>
    <property type="match status" value="1"/>
</dbReference>
<sequence>MSQKSYLDRKKYKVKEVIQNYLSLEKRGRNFWAICPFHDDTRASLSVSEEKNIFKCFSCGVTGDAISFVMKKENIPFNEAVFKAHTLLKFPIEQLSSIKFNSKDYLFKQQLIKFNNFVSEFFINSLNSEEGGEALQYLKEERKLSDFLIQKFKIGFSPAGEKLMNSIEQIRKISEEFKFISDEFLLKTGIFSKSSGTSEKIFPIFQNRIVFPIFSQNQEIIGFTSRRLGNSNLSEAKYIHSRETLLFKKANLLYNLPEINRVSEDSFIYLFEGIFDLLSFQLISPESICFALLGSEMSDNGFRLLTKLPSKKLVIIMDNDQAGRNAALKLFQKMLKYELNSHILPIDYGNNKDLSELYCSGSLIQLPKPVDYIEWIQGNWRDLWKKEEKYITDIISVNQIVHFLLDGLFQRDQRTQKIFLFSDIKYDFAFLQLSRIFSLYDSIEKTQFESEIIERAKQKYIEAINVKAILPQEDSIEIEIASLRRELSTPKDLTGEFSKIVEIIQKLRESNRDLQLISQKLSDWETPFLFQYFENYQLGFSEKEIPFFLELKEVIANFRSDLIVQKTKYLSLQEGEEIEVSSMKDFFELYYSLTEKTIRKALAFIKTWSTPEFPEKKQIIEQIDQDLKDVKQKYASLICRELEELKYLT</sequence>
<evidence type="ECO:0000256" key="1">
    <source>
        <dbReference type="ARBA" id="ARBA00022723"/>
    </source>
</evidence>
<evidence type="ECO:0000313" key="5">
    <source>
        <dbReference type="EMBL" id="ADX98313.1"/>
    </source>
</evidence>
<evidence type="ECO:0000256" key="2">
    <source>
        <dbReference type="ARBA" id="ARBA00022771"/>
    </source>
</evidence>
<dbReference type="RefSeq" id="WP_013609429.1">
    <property type="nucleotide sequence ID" value="NC_015155.1"/>
</dbReference>
<keyword evidence="5" id="KW-0548">Nucleotidyltransferase</keyword>
<dbReference type="GO" id="GO:0005737">
    <property type="term" value="C:cytoplasm"/>
    <property type="evidence" value="ECO:0007669"/>
    <property type="project" value="TreeGrafter"/>
</dbReference>
<dbReference type="Proteomes" id="UP000007484">
    <property type="component" value="Chromosome"/>
</dbReference>
<dbReference type="KEGG" id="mss:MSU_0789"/>
<keyword evidence="2" id="KW-0863">Zinc-finger</keyword>
<dbReference type="InterPro" id="IPR036977">
    <property type="entry name" value="DNA_primase_Znf_CHC2"/>
</dbReference>
<dbReference type="GO" id="GO:0003677">
    <property type="term" value="F:DNA binding"/>
    <property type="evidence" value="ECO:0007669"/>
    <property type="project" value="InterPro"/>
</dbReference>
<dbReference type="GO" id="GO:0008270">
    <property type="term" value="F:zinc ion binding"/>
    <property type="evidence" value="ECO:0007669"/>
    <property type="project" value="UniProtKB-KW"/>
</dbReference>
<dbReference type="GO" id="GO:0006269">
    <property type="term" value="P:DNA replication, synthesis of primer"/>
    <property type="evidence" value="ECO:0007669"/>
    <property type="project" value="TreeGrafter"/>
</dbReference>
<dbReference type="Pfam" id="PF08275">
    <property type="entry name" value="DNAG_N"/>
    <property type="match status" value="1"/>
</dbReference>
<keyword evidence="1" id="KW-0479">Metal-binding</keyword>
<evidence type="ECO:0000256" key="3">
    <source>
        <dbReference type="ARBA" id="ARBA00022833"/>
    </source>
</evidence>
<accession>F0QS43</accession>
<reference evidence="5 6" key="1">
    <citation type="journal article" date="2011" name="J. Bacteriol.">
        <title>Complete genome sequences of two hemotropic Mycoplasmas, Mycoplasma haemofelis strain Ohio2 and Mycoplasma suis strain Illinois.</title>
        <authorList>
            <person name="Messick J.B."/>
            <person name="Santos A.P."/>
            <person name="Guimaraes A.M."/>
        </authorList>
    </citation>
    <scope>NUCLEOTIDE SEQUENCE [LARGE SCALE GENOMIC DNA]</scope>
    <source>
        <strain evidence="5 6">Illinois</strain>
    </source>
</reference>
<dbReference type="Gene3D" id="3.40.1360.10">
    <property type="match status" value="1"/>
</dbReference>
<protein>
    <submittedName>
        <fullName evidence="5">DNA primase</fullName>
        <ecNumber evidence="5">2.7.7.-</ecNumber>
    </submittedName>
</protein>
<dbReference type="EMBL" id="CP002525">
    <property type="protein sequence ID" value="ADX98313.1"/>
    <property type="molecule type" value="Genomic_DNA"/>
</dbReference>
<keyword evidence="6" id="KW-1185">Reference proteome</keyword>
<evidence type="ECO:0000259" key="4">
    <source>
        <dbReference type="SMART" id="SM00400"/>
    </source>
</evidence>
<dbReference type="GO" id="GO:0003899">
    <property type="term" value="F:DNA-directed RNA polymerase activity"/>
    <property type="evidence" value="ECO:0007669"/>
    <property type="project" value="InterPro"/>
</dbReference>
<dbReference type="Pfam" id="PF01807">
    <property type="entry name" value="Zn_ribbon_DnaG"/>
    <property type="match status" value="1"/>
</dbReference>
<dbReference type="InterPro" id="IPR013264">
    <property type="entry name" value="DNAG_N"/>
</dbReference>
<dbReference type="PANTHER" id="PTHR30313">
    <property type="entry name" value="DNA PRIMASE"/>
    <property type="match status" value="1"/>
</dbReference>
<keyword evidence="5" id="KW-0808">Transferase</keyword>
<dbReference type="SMART" id="SM00400">
    <property type="entry name" value="ZnF_CHCC"/>
    <property type="match status" value="1"/>
</dbReference>
<proteinExistence type="predicted"/>
<dbReference type="InterPro" id="IPR037068">
    <property type="entry name" value="DNA_primase_core_N_sf"/>
</dbReference>
<dbReference type="SUPFAM" id="SSF57783">
    <property type="entry name" value="Zinc beta-ribbon"/>
    <property type="match status" value="1"/>
</dbReference>
<dbReference type="CDD" id="cd03364">
    <property type="entry name" value="TOPRIM_DnaG_primases"/>
    <property type="match status" value="1"/>
</dbReference>
<dbReference type="STRING" id="768700.MSU_0789"/>
<evidence type="ECO:0000313" key="6">
    <source>
        <dbReference type="Proteomes" id="UP000007484"/>
    </source>
</evidence>
<keyword evidence="3" id="KW-0862">Zinc</keyword>